<dbReference type="Pfam" id="PF01371">
    <property type="entry name" value="Trp_repressor"/>
    <property type="match status" value="1"/>
</dbReference>
<dbReference type="PANTHER" id="PTHR40080:SF1">
    <property type="entry name" value="TRPR-LIKE PROTEIN YERC_YECD"/>
    <property type="match status" value="1"/>
</dbReference>
<dbReference type="InterPro" id="IPR010921">
    <property type="entry name" value="Trp_repressor/repl_initiator"/>
</dbReference>
<dbReference type="EMBL" id="PEYV01000019">
    <property type="protein sequence ID" value="PIS21761.1"/>
    <property type="molecule type" value="Genomic_DNA"/>
</dbReference>
<dbReference type="PANTHER" id="PTHR40080">
    <property type="entry name" value="LMO1763 PROTEIN"/>
    <property type="match status" value="1"/>
</dbReference>
<evidence type="ECO:0000313" key="1">
    <source>
        <dbReference type="EMBL" id="PIS21761.1"/>
    </source>
</evidence>
<accession>A0A2H0XA70</accession>
<dbReference type="SUPFAM" id="SSF48295">
    <property type="entry name" value="TrpR-like"/>
    <property type="match status" value="1"/>
</dbReference>
<sequence>MTKPISESTKESYFKNIDFLYRVMTDFDNGEDFKSFLRDVLTPSELRMLRRRWQIACLLDEGRDIRQVAREEKVSTGTVTRIKNVLIHGRGGLVKALELTRKDRTGSNEKETPKKPVVPPVRTLAQKTRIVFG</sequence>
<dbReference type="AlphaFoldDB" id="A0A2H0XA70"/>
<dbReference type="NCBIfam" id="TIGR02531">
    <property type="entry name" value="yecD_yerC"/>
    <property type="match status" value="1"/>
</dbReference>
<protein>
    <recommendedName>
        <fullName evidence="3">Transcriptional regulator</fullName>
    </recommendedName>
</protein>
<dbReference type="GO" id="GO:0043565">
    <property type="term" value="F:sequence-specific DNA binding"/>
    <property type="evidence" value="ECO:0007669"/>
    <property type="project" value="InterPro"/>
</dbReference>
<dbReference type="InterPro" id="IPR013368">
    <property type="entry name" value="YecD_YerC"/>
</dbReference>
<reference evidence="2" key="1">
    <citation type="submission" date="2017-09" db="EMBL/GenBank/DDBJ databases">
        <title>Depth-based differentiation of microbial function through sediment-hosted aquifers and enrichment of novel symbionts in the deep terrestrial subsurface.</title>
        <authorList>
            <person name="Probst A.J."/>
            <person name="Ladd B."/>
            <person name="Jarett J.K."/>
            <person name="Geller-Mcgrath D.E."/>
            <person name="Sieber C.M.K."/>
            <person name="Emerson J.B."/>
            <person name="Anantharaman K."/>
            <person name="Thomas B.C."/>
            <person name="Malmstrom R."/>
            <person name="Stieglmeier M."/>
            <person name="Klingl A."/>
            <person name="Woyke T."/>
            <person name="Ryan C.M."/>
            <person name="Banfield J.F."/>
        </authorList>
    </citation>
    <scope>NUCLEOTIDE SEQUENCE [LARGE SCALE GENOMIC DNA]</scope>
</reference>
<organism evidence="1 2">
    <name type="scientific">candidate division WWE3 bacterium CG08_land_8_20_14_0_20_41_15</name>
    <dbReference type="NCBI Taxonomy" id="1975086"/>
    <lineage>
        <taxon>Bacteria</taxon>
        <taxon>Katanobacteria</taxon>
    </lineage>
</organism>
<evidence type="ECO:0000313" key="2">
    <source>
        <dbReference type="Proteomes" id="UP000231098"/>
    </source>
</evidence>
<dbReference type="InterPro" id="IPR038116">
    <property type="entry name" value="TrpR-like_sf"/>
</dbReference>
<name>A0A2H0XA70_UNCKA</name>
<dbReference type="Proteomes" id="UP000231098">
    <property type="component" value="Unassembled WGS sequence"/>
</dbReference>
<dbReference type="Gene3D" id="1.10.1270.10">
    <property type="entry name" value="TrpR-like"/>
    <property type="match status" value="1"/>
</dbReference>
<dbReference type="InterPro" id="IPR000831">
    <property type="entry name" value="Trp_repress"/>
</dbReference>
<proteinExistence type="predicted"/>
<evidence type="ECO:0008006" key="3">
    <source>
        <dbReference type="Google" id="ProtNLM"/>
    </source>
</evidence>
<dbReference type="GO" id="GO:0003700">
    <property type="term" value="F:DNA-binding transcription factor activity"/>
    <property type="evidence" value="ECO:0007669"/>
    <property type="project" value="InterPro"/>
</dbReference>
<comment type="caution">
    <text evidence="1">The sequence shown here is derived from an EMBL/GenBank/DDBJ whole genome shotgun (WGS) entry which is preliminary data.</text>
</comment>
<gene>
    <name evidence="1" type="ORF">COT51_00990</name>
</gene>